<dbReference type="Gene3D" id="3.30.420.10">
    <property type="entry name" value="Ribonuclease H-like superfamily/Ribonuclease H"/>
    <property type="match status" value="1"/>
</dbReference>
<dbReference type="InterPro" id="IPR001584">
    <property type="entry name" value="Integrase_cat-core"/>
</dbReference>
<dbReference type="PANTHER" id="PTHR46889">
    <property type="entry name" value="TRANSPOSASE INSF FOR INSERTION SEQUENCE IS3B-RELATED"/>
    <property type="match status" value="1"/>
</dbReference>
<dbReference type="InterPro" id="IPR012337">
    <property type="entry name" value="RNaseH-like_sf"/>
</dbReference>
<reference evidence="3 4" key="1">
    <citation type="submission" date="2018-09" db="EMBL/GenBank/DDBJ databases">
        <authorList>
            <person name="Tagini F."/>
        </authorList>
    </citation>
    <scope>NUCLEOTIDE SEQUENCE [LARGE SCALE GENOMIC DNA]</scope>
    <source>
        <strain evidence="3 4">MK4</strain>
    </source>
</reference>
<evidence type="ECO:0000259" key="2">
    <source>
        <dbReference type="PROSITE" id="PS50994"/>
    </source>
</evidence>
<name>A0ABY6RSS8_9MYCO</name>
<evidence type="ECO:0000256" key="1">
    <source>
        <dbReference type="SAM" id="MobiDB-lite"/>
    </source>
</evidence>
<dbReference type="InterPro" id="IPR050900">
    <property type="entry name" value="Transposase_IS3/IS150/IS904"/>
</dbReference>
<gene>
    <name evidence="3" type="ORF">LAUMK4_05932</name>
</gene>
<evidence type="ECO:0000313" key="3">
    <source>
        <dbReference type="EMBL" id="VBA33471.1"/>
    </source>
</evidence>
<dbReference type="Pfam" id="PF00665">
    <property type="entry name" value="rve"/>
    <property type="match status" value="1"/>
</dbReference>
<feature type="domain" description="Integrase catalytic" evidence="2">
    <location>
        <begin position="122"/>
        <end position="287"/>
    </location>
</feature>
<protein>
    <recommendedName>
        <fullName evidence="2">Integrase catalytic domain-containing protein</fullName>
    </recommendedName>
</protein>
<keyword evidence="4" id="KW-1185">Reference proteome</keyword>
<dbReference type="InterPro" id="IPR048020">
    <property type="entry name" value="Transpos_IS3"/>
</dbReference>
<dbReference type="SUPFAM" id="SSF53098">
    <property type="entry name" value="Ribonuclease H-like"/>
    <property type="match status" value="1"/>
</dbReference>
<dbReference type="Proteomes" id="UP000271464">
    <property type="component" value="Unassembled WGS sequence"/>
</dbReference>
<feature type="region of interest" description="Disordered" evidence="1">
    <location>
        <begin position="26"/>
        <end position="52"/>
    </location>
</feature>
<accession>A0ABY6RSS8</accession>
<feature type="region of interest" description="Disordered" evidence="1">
    <location>
        <begin position="307"/>
        <end position="336"/>
    </location>
</feature>
<comment type="caution">
    <text evidence="3">The sequence shown here is derived from an EMBL/GenBank/DDBJ whole genome shotgun (WGS) entry which is preliminary data.</text>
</comment>
<proteinExistence type="predicted"/>
<organism evidence="3 4">
    <name type="scientific">Mycobacterium persicum</name>
    <dbReference type="NCBI Taxonomy" id="1487726"/>
    <lineage>
        <taxon>Bacteria</taxon>
        <taxon>Bacillati</taxon>
        <taxon>Actinomycetota</taxon>
        <taxon>Actinomycetes</taxon>
        <taxon>Mycobacteriales</taxon>
        <taxon>Mycobacteriaceae</taxon>
        <taxon>Mycobacterium</taxon>
    </lineage>
</organism>
<dbReference type="EMBL" id="UPHM01000186">
    <property type="protein sequence ID" value="VBA33471.1"/>
    <property type="molecule type" value="Genomic_DNA"/>
</dbReference>
<sequence>MIAELAPEIGVRGACDAVGVAQASYYRRHRQSPPAQRPRPVPHKDRPQPRALSAAERAAILDELHSERFVDISPTEVWATLLDEGRYLGSISTFYRLLRQAGESRERRRQATHPATVKPELVALAPNQVWSWDITKLRGPAKWSWYYLYVILDIFSRYVVGWMVASRESAALAEVLIRQTCTKQGIGRDQLTIHADRGSSMTSKPVALLLADLGVTQSHSRPHVSDDNPFSEAQFKTLKYRPDFPDRFDSIEAARRHCQVFFGWYNDEHRHTGLGLHLPADVHYGTAVIIRAKRAGVLNAAYDAHPERFVSKPPEPPKLPSGSWINKPDDTEEATQ</sequence>
<dbReference type="PANTHER" id="PTHR46889:SF4">
    <property type="entry name" value="TRANSPOSASE INSO FOR INSERTION SEQUENCE ELEMENT IS911B-RELATED"/>
    <property type="match status" value="1"/>
</dbReference>
<dbReference type="PROSITE" id="PS50994">
    <property type="entry name" value="INTEGRASE"/>
    <property type="match status" value="1"/>
</dbReference>
<dbReference type="NCBIfam" id="NF033516">
    <property type="entry name" value="transpos_IS3"/>
    <property type="match status" value="1"/>
</dbReference>
<evidence type="ECO:0000313" key="4">
    <source>
        <dbReference type="Proteomes" id="UP000271464"/>
    </source>
</evidence>
<dbReference type="InterPro" id="IPR036397">
    <property type="entry name" value="RNaseH_sf"/>
</dbReference>